<evidence type="ECO:0000313" key="11">
    <source>
        <dbReference type="EMBL" id="QNN94911.1"/>
    </source>
</evidence>
<dbReference type="OrthoDB" id="20820at10239"/>
<evidence type="ECO:0000313" key="12">
    <source>
        <dbReference type="Proteomes" id="UP000152153"/>
    </source>
</evidence>
<dbReference type="EMBL" id="AF074946">
    <property type="protein sequence ID" value="AAC64546.1"/>
    <property type="molecule type" value="Genomic_DNA"/>
</dbReference>
<feature type="region of interest" description="Disordered" evidence="1">
    <location>
        <begin position="1"/>
        <end position="37"/>
    </location>
</feature>
<evidence type="ECO:0000313" key="7">
    <source>
        <dbReference type="EMBL" id="QNN94824.1"/>
    </source>
</evidence>
<evidence type="ECO:0000313" key="3">
    <source>
        <dbReference type="EMBL" id="QNN94732.1"/>
    </source>
</evidence>
<feature type="compositionally biased region" description="Polar residues" evidence="1">
    <location>
        <begin position="21"/>
        <end position="37"/>
    </location>
</feature>
<dbReference type="EMBL" id="MT603868">
    <property type="protein sequence ID" value="QNN94847.1"/>
    <property type="molecule type" value="Genomic_DNA"/>
</dbReference>
<evidence type="ECO:0000313" key="14">
    <source>
        <dbReference type="Proteomes" id="UP000516040"/>
    </source>
</evidence>
<evidence type="ECO:0000256" key="1">
    <source>
        <dbReference type="SAM" id="MobiDB-lite"/>
    </source>
</evidence>
<reference evidence="3" key="3">
    <citation type="submission" date="2020-06" db="EMBL/GenBank/DDBJ databases">
        <authorList>
            <person name="Palomino-Tapia V.A."/>
            <person name="Mitevski D."/>
            <person name="Inglis T."/>
            <person name="Abdul-Careem F.M."/>
            <person name="van der Meer F."/>
        </authorList>
    </citation>
    <scope>NUCLEOTIDE SEQUENCE</scope>
    <source>
        <strain evidence="3">H.E.Vac - Vaccine</strain>
        <strain evidence="4">Oralvax HE - Vaccine</strain>
        <strain evidence="5">THEV/CA-AB/Turkey/18-0665/18</strain>
        <strain evidence="6">THEV/CA-AB/Turkey/18-0943/18</strain>
        <strain evidence="7">THEV/CA-AB/Turkey/18-0988/18</strain>
        <strain evidence="8">THEV/CA-AB/Turkey/18-1234/18</strain>
        <strain evidence="9">THEV/CA-BC/Turkey/17-0699/17</strain>
        <strain evidence="10">THEV/CA-BC/Turkey/18-0723/18</strain>
        <strain evidence="11">THEV/CA-ON/Turkey/18-0374/18</strain>
    </source>
</reference>
<evidence type="ECO:0000313" key="6">
    <source>
        <dbReference type="EMBL" id="QNN94796.1"/>
    </source>
</evidence>
<dbReference type="Proteomes" id="UP000516146">
    <property type="component" value="Genome"/>
</dbReference>
<dbReference type="EMBL" id="MT603870">
    <property type="protein sequence ID" value="QNN94893.1"/>
    <property type="molecule type" value="Genomic_DNA"/>
</dbReference>
<dbReference type="EMBL" id="MT603871">
    <property type="protein sequence ID" value="QNN94911.1"/>
    <property type="molecule type" value="Genomic_DNA"/>
</dbReference>
<dbReference type="EMBL" id="MT603866">
    <property type="protein sequence ID" value="QNN94796.1"/>
    <property type="molecule type" value="Genomic_DNA"/>
</dbReference>
<reference evidence="13 14" key="2">
    <citation type="journal article" date="2020" name="Viruses">
        <title>Molecular Characterization of Hemorrhagic Enteritis Virus (HEV) Obtained from Clinical Samples in Western Canada 2017-2018.</title>
        <authorList>
            <person name="Palomino-Tapia V."/>
            <person name="Mitevski D."/>
            <person name="Inglis T."/>
            <person name="van der Meer F."/>
            <person name="Abdul-Careem M.F."/>
        </authorList>
    </citation>
    <scope>NUCLEOTIDE SEQUENCE [LARGE SCALE GENOMIC DNA]</scope>
    <source>
        <strain evidence="3">H.E.Vac - Vaccine</strain>
        <strain evidence="4">Oralvax HE - Vaccine</strain>
        <strain evidence="5">THEV/CA-AB/Turkey/18-0665/18</strain>
        <strain evidence="6">THEV/CA-AB/Turkey/18-0943/18</strain>
        <strain evidence="7">THEV/CA-AB/Turkey/18-0988/18</strain>
        <strain evidence="8">THEV/CA-AB/Turkey/18-1234/18</strain>
        <strain evidence="9">THEV/CA-BC/Turkey/17-0699/17</strain>
        <strain evidence="10">THEV/CA-BC/Turkey/18-0723/18</strain>
        <strain evidence="11">THEV/CA-ON/Turkey/18-0374/18</strain>
    </source>
</reference>
<name>Q9YUQ2_9ADEN</name>
<evidence type="ECO:0000313" key="4">
    <source>
        <dbReference type="EMBL" id="QNN94755.1"/>
    </source>
</evidence>
<dbReference type="EMBL" id="MT603864">
    <property type="protein sequence ID" value="QNN94755.1"/>
    <property type="molecule type" value="Genomic_DNA"/>
</dbReference>
<dbReference type="Proteomes" id="UP000516229">
    <property type="component" value="Segment"/>
</dbReference>
<dbReference type="Proteomes" id="UP000516062">
    <property type="component" value="Segment"/>
</dbReference>
<dbReference type="Proteomes" id="UP000152153">
    <property type="component" value="Segment"/>
</dbReference>
<dbReference type="Proteomes" id="UP000516116">
    <property type="component" value="Segment"/>
</dbReference>
<dbReference type="EMBL" id="MT603867">
    <property type="protein sequence ID" value="QNN94824.1"/>
    <property type="molecule type" value="Genomic_DNA"/>
</dbReference>
<dbReference type="KEGG" id="vg:1725213"/>
<organism evidence="2 12">
    <name type="scientific">Turkey adenovirus 3</name>
    <dbReference type="NCBI Taxonomy" id="41678"/>
    <lineage>
        <taxon>Viruses</taxon>
        <taxon>Varidnaviria</taxon>
        <taxon>Bamfordvirae</taxon>
        <taxon>Preplasmiviricota</taxon>
        <taxon>Polisuviricotina</taxon>
        <taxon>Pharingeaviricetes</taxon>
        <taxon>Rowavirales</taxon>
        <taxon>Adenoviridae</taxon>
        <taxon>Siadenovirus</taxon>
        <taxon>Siadenovirus gallopavotertii</taxon>
        <taxon>Turkey siadenovirus A</taxon>
    </lineage>
</organism>
<gene>
    <name evidence="3" type="primary">ORF8</name>
</gene>
<dbReference type="RefSeq" id="NP_047402.1">
    <property type="nucleotide sequence ID" value="NC_001958.1"/>
</dbReference>
<accession>Q9YUQ2</accession>
<evidence type="ECO:0000313" key="8">
    <source>
        <dbReference type="EMBL" id="QNN94847.1"/>
    </source>
</evidence>
<evidence type="ECO:0000313" key="5">
    <source>
        <dbReference type="EMBL" id="QNN94773.1"/>
    </source>
</evidence>
<evidence type="ECO:0000313" key="13">
    <source>
        <dbReference type="Proteomes" id="UP000516039"/>
    </source>
</evidence>
<sequence length="165" mass="19227">MDVGESDNEVEDRRIQVPKVHSTNPFSSGSRETMPTPSSTRFVYVLKTEDDETIMLENTGTFKLSEYNFGKLFDDFDVVTLEMSLGFHYMFDYMLDVKWPNVDFEYTVNVYTERRIALYDLENIDYWPCVLAWCAFQCISNGVNFFDHVRLVGEDHSLPYGTVFA</sequence>
<dbReference type="EMBL" id="MT603863">
    <property type="protein sequence ID" value="QNN94732.1"/>
    <property type="molecule type" value="Genomic_DNA"/>
</dbReference>
<protein>
    <submittedName>
        <fullName evidence="3">ORF8</fullName>
    </submittedName>
</protein>
<reference evidence="2 12" key="1">
    <citation type="journal article" date="1998" name="Virology">
        <title>The complete DNA sequence and genome organization of the avian adenovirus, hemorrhagic enteritis virus.</title>
        <authorList>
            <person name="Pitcovski J."/>
            <person name="Mualem M."/>
            <person name="Rei-Koren Z."/>
            <person name="Krispel S."/>
            <person name="Gallili G."/>
            <person name="Michael A."/>
            <person name="Goldberg D."/>
        </authorList>
    </citation>
    <scope>NUCLEOTIDE SEQUENCE [LARGE SCALE GENOMIC DNA]</scope>
</reference>
<dbReference type="EMBL" id="MT603865">
    <property type="protein sequence ID" value="QNN94773.1"/>
    <property type="molecule type" value="Genomic_DNA"/>
</dbReference>
<dbReference type="Proteomes" id="UP000516039">
    <property type="component" value="Segment"/>
</dbReference>
<dbReference type="EMBL" id="MT603869">
    <property type="protein sequence ID" value="QNN94870.1"/>
    <property type="molecule type" value="Genomic_DNA"/>
</dbReference>
<dbReference type="Proteomes" id="UP000516218">
    <property type="component" value="Segment"/>
</dbReference>
<evidence type="ECO:0000313" key="2">
    <source>
        <dbReference type="EMBL" id="AAC64546.1"/>
    </source>
</evidence>
<dbReference type="Proteomes" id="UP000516121">
    <property type="component" value="Segment"/>
</dbReference>
<feature type="compositionally biased region" description="Acidic residues" evidence="1">
    <location>
        <begin position="1"/>
        <end position="10"/>
    </location>
</feature>
<dbReference type="Proteomes" id="UP000516040">
    <property type="component" value="Segment"/>
</dbReference>
<proteinExistence type="predicted"/>
<dbReference type="Proteomes" id="UP000516084">
    <property type="component" value="Segment"/>
</dbReference>
<evidence type="ECO:0000313" key="10">
    <source>
        <dbReference type="EMBL" id="QNN94893.1"/>
    </source>
</evidence>
<evidence type="ECO:0000313" key="9">
    <source>
        <dbReference type="EMBL" id="QNN94870.1"/>
    </source>
</evidence>
<keyword evidence="12" id="KW-1185">Reference proteome</keyword>